<dbReference type="Gene3D" id="3.30.70.560">
    <property type="entry name" value="7,8-Dihydro-6-hydroxymethylpterin-pyrophosphokinase HPPK"/>
    <property type="match status" value="1"/>
</dbReference>
<reference evidence="14 15" key="1">
    <citation type="submission" date="2021-03" db="EMBL/GenBank/DDBJ databases">
        <title>Complete Genome Sequences of Two Lysobacter Strains Isolated from Sea Water (Lysobacter caseinilyticus) and Soil (Lysobacter helvus) in South Korea.</title>
        <authorList>
            <person name="Watanabe Y."/>
            <person name="Arakawa K."/>
        </authorList>
    </citation>
    <scope>NUCLEOTIDE SEQUENCE [LARGE SCALE GENOMIC DNA]</scope>
    <source>
        <strain evidence="14 15">KVB24</strain>
    </source>
</reference>
<dbReference type="EMBL" id="AP024545">
    <property type="protein sequence ID" value="BCT92414.1"/>
    <property type="molecule type" value="Genomic_DNA"/>
</dbReference>
<evidence type="ECO:0000256" key="6">
    <source>
        <dbReference type="ARBA" id="ARBA00022741"/>
    </source>
</evidence>
<keyword evidence="8" id="KW-0067">ATP-binding</keyword>
<comment type="similarity">
    <text evidence="2">Belongs to the HPPK family.</text>
</comment>
<evidence type="ECO:0000256" key="11">
    <source>
        <dbReference type="ARBA" id="ARBA00029766"/>
    </source>
</evidence>
<keyword evidence="7" id="KW-0418">Kinase</keyword>
<dbReference type="PANTHER" id="PTHR43071">
    <property type="entry name" value="2-AMINO-4-HYDROXY-6-HYDROXYMETHYLDIHYDROPTERIDINE PYROPHOSPHOKINASE"/>
    <property type="match status" value="1"/>
</dbReference>
<protein>
    <recommendedName>
        <fullName evidence="4">2-amino-4-hydroxy-6-hydroxymethyldihydropteridine pyrophosphokinase</fullName>
        <ecNumber evidence="3">2.7.6.3</ecNumber>
    </recommendedName>
    <alternativeName>
        <fullName evidence="11">6-hydroxymethyl-7,8-dihydropterin pyrophosphokinase</fullName>
    </alternativeName>
    <alternativeName>
        <fullName evidence="12">7,8-dihydro-6-hydroxymethylpterin-pyrophosphokinase</fullName>
    </alternativeName>
</protein>
<evidence type="ECO:0000313" key="15">
    <source>
        <dbReference type="Proteomes" id="UP000681317"/>
    </source>
</evidence>
<evidence type="ECO:0000259" key="13">
    <source>
        <dbReference type="Pfam" id="PF01288"/>
    </source>
</evidence>
<keyword evidence="5" id="KW-0808">Transferase</keyword>
<evidence type="ECO:0000256" key="1">
    <source>
        <dbReference type="ARBA" id="ARBA00005051"/>
    </source>
</evidence>
<evidence type="ECO:0000313" key="14">
    <source>
        <dbReference type="EMBL" id="BCT92414.1"/>
    </source>
</evidence>
<dbReference type="NCBIfam" id="TIGR01498">
    <property type="entry name" value="folK"/>
    <property type="match status" value="1"/>
</dbReference>
<evidence type="ECO:0000256" key="4">
    <source>
        <dbReference type="ARBA" id="ARBA00016218"/>
    </source>
</evidence>
<evidence type="ECO:0000256" key="9">
    <source>
        <dbReference type="ARBA" id="ARBA00022909"/>
    </source>
</evidence>
<gene>
    <name evidence="14" type="primary">folK</name>
    <name evidence="14" type="ORF">LYSCAS_14380</name>
</gene>
<keyword evidence="15" id="KW-1185">Reference proteome</keyword>
<proteinExistence type="inferred from homology"/>
<dbReference type="Proteomes" id="UP000681317">
    <property type="component" value="Chromosome"/>
</dbReference>
<evidence type="ECO:0000256" key="2">
    <source>
        <dbReference type="ARBA" id="ARBA00005810"/>
    </source>
</evidence>
<keyword evidence="9" id="KW-0289">Folate biosynthesis</keyword>
<feature type="domain" description="7,8-dihydro-6-hydroxymethylpterin-pyrophosphokinase" evidence="13">
    <location>
        <begin position="7"/>
        <end position="131"/>
    </location>
</feature>
<dbReference type="Pfam" id="PF01288">
    <property type="entry name" value="HPPK"/>
    <property type="match status" value="1"/>
</dbReference>
<evidence type="ECO:0000256" key="10">
    <source>
        <dbReference type="ARBA" id="ARBA00029409"/>
    </source>
</evidence>
<organism evidence="14 15">
    <name type="scientific">Noviluteimonas caseinilytica</name>
    <dbReference type="NCBI Taxonomy" id="2675101"/>
    <lineage>
        <taxon>Bacteria</taxon>
        <taxon>Pseudomonadati</taxon>
        <taxon>Pseudomonadota</taxon>
        <taxon>Gammaproteobacteria</taxon>
        <taxon>Lysobacterales</taxon>
        <taxon>Lysobacteraceae</taxon>
        <taxon>Noviluteimonas</taxon>
    </lineage>
</organism>
<dbReference type="EC" id="2.7.6.3" evidence="3"/>
<dbReference type="InterPro" id="IPR000550">
    <property type="entry name" value="Hppk"/>
</dbReference>
<evidence type="ECO:0000256" key="3">
    <source>
        <dbReference type="ARBA" id="ARBA00013253"/>
    </source>
</evidence>
<comment type="pathway">
    <text evidence="1">Cofactor biosynthesis; tetrahydrofolate biosynthesis; 2-amino-4-hydroxy-6-hydroxymethyl-7,8-dihydropteridine diphosphate from 7,8-dihydroneopterin triphosphate: step 4/4.</text>
</comment>
<dbReference type="InterPro" id="IPR035907">
    <property type="entry name" value="Hppk_sf"/>
</dbReference>
<accession>A0ABM7Q589</accession>
<comment type="function">
    <text evidence="10">Catalyzes the transfer of pyrophosphate from adenosine triphosphate (ATP) to 6-hydroxymethyl-7,8-dihydropterin, an enzymatic step in folate biosynthesis pathway.</text>
</comment>
<evidence type="ECO:0000256" key="5">
    <source>
        <dbReference type="ARBA" id="ARBA00022679"/>
    </source>
</evidence>
<evidence type="ECO:0000256" key="8">
    <source>
        <dbReference type="ARBA" id="ARBA00022840"/>
    </source>
</evidence>
<dbReference type="SUPFAM" id="SSF55083">
    <property type="entry name" value="6-hydroxymethyl-7,8-dihydropterin pyrophosphokinase, HPPK"/>
    <property type="match status" value="1"/>
</dbReference>
<dbReference type="RefSeq" id="WP_213437164.1">
    <property type="nucleotide sequence ID" value="NZ_AP024545.1"/>
</dbReference>
<evidence type="ECO:0000256" key="12">
    <source>
        <dbReference type="ARBA" id="ARBA00033413"/>
    </source>
</evidence>
<dbReference type="PANTHER" id="PTHR43071:SF1">
    <property type="entry name" value="2-AMINO-4-HYDROXY-6-HYDROXYMETHYLDIHYDROPTERIDINE PYROPHOSPHOKINASE"/>
    <property type="match status" value="1"/>
</dbReference>
<evidence type="ECO:0000256" key="7">
    <source>
        <dbReference type="ARBA" id="ARBA00022777"/>
    </source>
</evidence>
<name>A0ABM7Q589_9GAMM</name>
<sequence>MSTTRAYLSLGSNVEPERHIRAAIDALRARFGDVVVSPVYRVPAVGFDGPDFLNAAAIIDSDLDPFALVRWLQDLERDNGRIRGHVKFSDRTLDVDLVYFGDLVLETPELQLPRPELRHAFVLRPLADIAPAFVDPVRQVTLSDLWSAHAEHGAHLDIVAL</sequence>
<keyword evidence="6" id="KW-0547">Nucleotide-binding</keyword>